<evidence type="ECO:0000313" key="3">
    <source>
        <dbReference type="Proteomes" id="UP001459204"/>
    </source>
</evidence>
<evidence type="ECO:0000313" key="2">
    <source>
        <dbReference type="EMBL" id="MEL1263887.1"/>
    </source>
</evidence>
<accession>A0ABU9IY33</accession>
<comment type="caution">
    <text evidence="2">The sequence shown here is derived from an EMBL/GenBank/DDBJ whole genome shotgun (WGS) entry which is preliminary data.</text>
</comment>
<dbReference type="EMBL" id="JBBWWT010000002">
    <property type="protein sequence ID" value="MEL1263887.1"/>
    <property type="molecule type" value="Genomic_DNA"/>
</dbReference>
<dbReference type="RefSeq" id="WP_341725067.1">
    <property type="nucleotide sequence ID" value="NZ_JBBWWT010000002.1"/>
</dbReference>
<sequence length="153" mass="16070">MSLVLSTAGSLALAGCTPEVKPVPLPPVASPDADGALCGTAVEGNVYIEITYAANGMPAVNPQVCRVLSGTEIVWRTPASVTAAFDLDFRDGSPGTARLGASGREQRNFPSSPQGGRQKVKIEARDVALETRLKYDVIANGKRLDPAIIIRPR</sequence>
<proteinExistence type="predicted"/>
<protein>
    <submittedName>
        <fullName evidence="2">Uncharacterized protein</fullName>
    </submittedName>
</protein>
<organism evidence="2 3">
    <name type="scientific">Pseudoxanthomonas putridarboris</name>
    <dbReference type="NCBI Taxonomy" id="752605"/>
    <lineage>
        <taxon>Bacteria</taxon>
        <taxon>Pseudomonadati</taxon>
        <taxon>Pseudomonadota</taxon>
        <taxon>Gammaproteobacteria</taxon>
        <taxon>Lysobacterales</taxon>
        <taxon>Lysobacteraceae</taxon>
        <taxon>Pseudoxanthomonas</taxon>
    </lineage>
</organism>
<evidence type="ECO:0000256" key="1">
    <source>
        <dbReference type="SAM" id="MobiDB-lite"/>
    </source>
</evidence>
<dbReference type="Proteomes" id="UP001459204">
    <property type="component" value="Unassembled WGS sequence"/>
</dbReference>
<reference evidence="2 3" key="1">
    <citation type="submission" date="2024-04" db="EMBL/GenBank/DDBJ databases">
        <title>Draft genome sequence of Pseudoxanthomonas putridarboris WD12.</title>
        <authorList>
            <person name="Oh J."/>
        </authorList>
    </citation>
    <scope>NUCLEOTIDE SEQUENCE [LARGE SCALE GENOMIC DNA]</scope>
    <source>
        <strain evidence="2 3">WD12</strain>
    </source>
</reference>
<gene>
    <name evidence="2" type="ORF">AAD027_05790</name>
</gene>
<feature type="region of interest" description="Disordered" evidence="1">
    <location>
        <begin position="95"/>
        <end position="121"/>
    </location>
</feature>
<keyword evidence="3" id="KW-1185">Reference proteome</keyword>
<name>A0ABU9IY33_9GAMM</name>